<proteinExistence type="inferred from homology"/>
<evidence type="ECO:0000313" key="10">
    <source>
        <dbReference type="Proteomes" id="UP001303889"/>
    </source>
</evidence>
<evidence type="ECO:0000256" key="3">
    <source>
        <dbReference type="ARBA" id="ARBA00023002"/>
    </source>
</evidence>
<comment type="caution">
    <text evidence="9">The sequence shown here is derived from an EMBL/GenBank/DDBJ whole genome shotgun (WGS) entry which is preliminary data.</text>
</comment>
<dbReference type="Pfam" id="PF00394">
    <property type="entry name" value="Cu-oxidase"/>
    <property type="match status" value="1"/>
</dbReference>
<evidence type="ECO:0000313" key="9">
    <source>
        <dbReference type="EMBL" id="KAK3906063.1"/>
    </source>
</evidence>
<dbReference type="SUPFAM" id="SSF49503">
    <property type="entry name" value="Cupredoxins"/>
    <property type="match status" value="3"/>
</dbReference>
<dbReference type="GO" id="GO:0016491">
    <property type="term" value="F:oxidoreductase activity"/>
    <property type="evidence" value="ECO:0007669"/>
    <property type="project" value="UniProtKB-KW"/>
</dbReference>
<dbReference type="InterPro" id="IPR017762">
    <property type="entry name" value="Multicopper_oxidase_fun"/>
</dbReference>
<dbReference type="EMBL" id="MU855337">
    <property type="protein sequence ID" value="KAK3906063.1"/>
    <property type="molecule type" value="Genomic_DNA"/>
</dbReference>
<organism evidence="9 10">
    <name type="scientific">Staphylotrichum tortipilum</name>
    <dbReference type="NCBI Taxonomy" id="2831512"/>
    <lineage>
        <taxon>Eukaryota</taxon>
        <taxon>Fungi</taxon>
        <taxon>Dikarya</taxon>
        <taxon>Ascomycota</taxon>
        <taxon>Pezizomycotina</taxon>
        <taxon>Sordariomycetes</taxon>
        <taxon>Sordariomycetidae</taxon>
        <taxon>Sordariales</taxon>
        <taxon>Chaetomiaceae</taxon>
        <taxon>Staphylotrichum</taxon>
    </lineage>
</organism>
<dbReference type="Proteomes" id="UP001303889">
    <property type="component" value="Unassembled WGS sequence"/>
</dbReference>
<keyword evidence="5" id="KW-0732">Signal</keyword>
<comment type="similarity">
    <text evidence="1">Belongs to the multicopper oxidase family.</text>
</comment>
<name>A0AAN6RXH2_9PEZI</name>
<dbReference type="CDD" id="cd13895">
    <property type="entry name" value="CuRO_3_AAO_like_2"/>
    <property type="match status" value="1"/>
</dbReference>
<evidence type="ECO:0000259" key="7">
    <source>
        <dbReference type="Pfam" id="PF07731"/>
    </source>
</evidence>
<dbReference type="InterPro" id="IPR045087">
    <property type="entry name" value="Cu-oxidase_fam"/>
</dbReference>
<sequence>MRMRAVLLAAGWLFAPALAGTVLHDGNFTPDHVLRVTIAKVPSACEVREGVVVNGTSPGPAIHIPPGARTWIRVYNDMTDRNLSMHWHGIAQRLAPFADGTPGVSQWPIPPGHFFDYEVLTEIDDSGSYFYHSHVDMQALSCTGPLIVDDCGSTPYDYDDERILLFQDHFRKSDDDMIHGLTSAAKFAWAGETNGLLLNGKGVATGHTATWCPAAEANGYFGSRRFTWASVSEDNDGSGDRELGDDSQIKPSADCTLPVIDVEPGKTYRFRFIGSTSMSVMTMGFEDHSDLTIVQVDGNEYNAPVPVNHIQLAGGQRFDVLFRTKTVEELHTSGNREFYFLQFETRDRPEVYRGYAVLRYNPNADVPPAPPQPVVHLPAEMAGWMEYTFQPLDPDQSRAPTSEEVTRRVILTAQQKLDPTTNRVVFQLSQMSWVDAEHQKPVLIDIYERGHAAIPDYIAAILNGGWDPKTKLFPALIGEVLEIVIQNTGSMFEEVRGEVESHPFHAHGQHYYDVGSGPGLYDPELNNAKLAEMDYRPVKRDTTLLFRYAPGKVEPGAPAGWRAWRMRIDNPGVWMMHCHILAHMVMGMQSTWVVGDADDIISIPVDVSQEYLTYGGSAYGNATHDPDMVHFFDDEEDQCPAAVVVEPDC</sequence>
<dbReference type="InterPro" id="IPR002355">
    <property type="entry name" value="Cu_oxidase_Cu_BS"/>
</dbReference>
<dbReference type="AlphaFoldDB" id="A0AAN6RXH2"/>
<dbReference type="Pfam" id="PF07732">
    <property type="entry name" value="Cu-oxidase_3"/>
    <property type="match status" value="1"/>
</dbReference>
<evidence type="ECO:0000259" key="8">
    <source>
        <dbReference type="Pfam" id="PF07732"/>
    </source>
</evidence>
<dbReference type="InterPro" id="IPR011706">
    <property type="entry name" value="Cu-oxidase_C"/>
</dbReference>
<dbReference type="InterPro" id="IPR035666">
    <property type="entry name" value="MCO_CuRO_3"/>
</dbReference>
<keyword evidence="2" id="KW-0479">Metal-binding</keyword>
<feature type="domain" description="Plastocyanin-like" evidence="8">
    <location>
        <begin position="39"/>
        <end position="150"/>
    </location>
</feature>
<feature type="domain" description="Plastocyanin-like" evidence="7">
    <location>
        <begin position="463"/>
        <end position="596"/>
    </location>
</feature>
<dbReference type="Gene3D" id="2.60.40.420">
    <property type="entry name" value="Cupredoxins - blue copper proteins"/>
    <property type="match status" value="3"/>
</dbReference>
<dbReference type="PANTHER" id="PTHR11709:SF394">
    <property type="entry name" value="FI03373P-RELATED"/>
    <property type="match status" value="1"/>
</dbReference>
<dbReference type="NCBIfam" id="TIGR03390">
    <property type="entry name" value="ascorbOXfungal"/>
    <property type="match status" value="1"/>
</dbReference>
<dbReference type="InterPro" id="IPR011707">
    <property type="entry name" value="Cu-oxidase-like_N"/>
</dbReference>
<evidence type="ECO:0000256" key="4">
    <source>
        <dbReference type="ARBA" id="ARBA00023008"/>
    </source>
</evidence>
<dbReference type="InterPro" id="IPR008972">
    <property type="entry name" value="Cupredoxin"/>
</dbReference>
<protein>
    <submittedName>
        <fullName evidence="9">Laccase-like multicopper oxidase 1</fullName>
    </submittedName>
</protein>
<evidence type="ECO:0000259" key="6">
    <source>
        <dbReference type="Pfam" id="PF00394"/>
    </source>
</evidence>
<feature type="domain" description="Plastocyanin-like" evidence="6">
    <location>
        <begin position="161"/>
        <end position="362"/>
    </location>
</feature>
<feature type="signal peptide" evidence="5">
    <location>
        <begin position="1"/>
        <end position="19"/>
    </location>
</feature>
<keyword evidence="3" id="KW-0560">Oxidoreductase</keyword>
<evidence type="ECO:0000256" key="5">
    <source>
        <dbReference type="SAM" id="SignalP"/>
    </source>
</evidence>
<accession>A0AAN6RXH2</accession>
<keyword evidence="4" id="KW-0186">Copper</keyword>
<dbReference type="PROSITE" id="PS00079">
    <property type="entry name" value="MULTICOPPER_OXIDASE1"/>
    <property type="match status" value="1"/>
</dbReference>
<dbReference type="PROSITE" id="PS00080">
    <property type="entry name" value="MULTICOPPER_OXIDASE2"/>
    <property type="match status" value="1"/>
</dbReference>
<feature type="chain" id="PRO_5043037572" evidence="5">
    <location>
        <begin position="20"/>
        <end position="649"/>
    </location>
</feature>
<reference evidence="9" key="2">
    <citation type="submission" date="2023-05" db="EMBL/GenBank/DDBJ databases">
        <authorList>
            <consortium name="Lawrence Berkeley National Laboratory"/>
            <person name="Steindorff A."/>
            <person name="Hensen N."/>
            <person name="Bonometti L."/>
            <person name="Westerberg I."/>
            <person name="Brannstrom I.O."/>
            <person name="Guillou S."/>
            <person name="Cros-Aarteil S."/>
            <person name="Calhoun S."/>
            <person name="Haridas S."/>
            <person name="Kuo A."/>
            <person name="Mondo S."/>
            <person name="Pangilinan J."/>
            <person name="Riley R."/>
            <person name="Labutti K."/>
            <person name="Andreopoulos B."/>
            <person name="Lipzen A."/>
            <person name="Chen C."/>
            <person name="Yanf M."/>
            <person name="Daum C."/>
            <person name="Ng V."/>
            <person name="Clum A."/>
            <person name="Ohm R."/>
            <person name="Martin F."/>
            <person name="Silar P."/>
            <person name="Natvig D."/>
            <person name="Lalanne C."/>
            <person name="Gautier V."/>
            <person name="Ament-Velasquez S.L."/>
            <person name="Kruys A."/>
            <person name="Hutchinson M.I."/>
            <person name="Powell A.J."/>
            <person name="Barry K."/>
            <person name="Miller A.N."/>
            <person name="Grigoriev I.V."/>
            <person name="Debuchy R."/>
            <person name="Gladieux P."/>
            <person name="Thoren M.H."/>
            <person name="Johannesson H."/>
        </authorList>
    </citation>
    <scope>NUCLEOTIDE SEQUENCE</scope>
    <source>
        <strain evidence="9">CBS 103.79</strain>
    </source>
</reference>
<gene>
    <name evidence="9" type="ORF">C8A05DRAFT_41061</name>
</gene>
<evidence type="ECO:0000256" key="2">
    <source>
        <dbReference type="ARBA" id="ARBA00022723"/>
    </source>
</evidence>
<reference evidence="9" key="1">
    <citation type="journal article" date="2023" name="Mol. Phylogenet. Evol.">
        <title>Genome-scale phylogeny and comparative genomics of the fungal order Sordariales.</title>
        <authorList>
            <person name="Hensen N."/>
            <person name="Bonometti L."/>
            <person name="Westerberg I."/>
            <person name="Brannstrom I.O."/>
            <person name="Guillou S."/>
            <person name="Cros-Aarteil S."/>
            <person name="Calhoun S."/>
            <person name="Haridas S."/>
            <person name="Kuo A."/>
            <person name="Mondo S."/>
            <person name="Pangilinan J."/>
            <person name="Riley R."/>
            <person name="LaButti K."/>
            <person name="Andreopoulos B."/>
            <person name="Lipzen A."/>
            <person name="Chen C."/>
            <person name="Yan M."/>
            <person name="Daum C."/>
            <person name="Ng V."/>
            <person name="Clum A."/>
            <person name="Steindorff A."/>
            <person name="Ohm R.A."/>
            <person name="Martin F."/>
            <person name="Silar P."/>
            <person name="Natvig D.O."/>
            <person name="Lalanne C."/>
            <person name="Gautier V."/>
            <person name="Ament-Velasquez S.L."/>
            <person name="Kruys A."/>
            <person name="Hutchinson M.I."/>
            <person name="Powell A.J."/>
            <person name="Barry K."/>
            <person name="Miller A.N."/>
            <person name="Grigoriev I.V."/>
            <person name="Debuchy R."/>
            <person name="Gladieux P."/>
            <person name="Hiltunen Thoren M."/>
            <person name="Johannesson H."/>
        </authorList>
    </citation>
    <scope>NUCLEOTIDE SEQUENCE</scope>
    <source>
        <strain evidence="9">CBS 103.79</strain>
    </source>
</reference>
<dbReference type="InterPro" id="IPR033138">
    <property type="entry name" value="Cu_oxidase_CS"/>
</dbReference>
<dbReference type="GO" id="GO:0005507">
    <property type="term" value="F:copper ion binding"/>
    <property type="evidence" value="ECO:0007669"/>
    <property type="project" value="InterPro"/>
</dbReference>
<evidence type="ECO:0000256" key="1">
    <source>
        <dbReference type="ARBA" id="ARBA00010609"/>
    </source>
</evidence>
<dbReference type="InterPro" id="IPR001117">
    <property type="entry name" value="Cu-oxidase_2nd"/>
</dbReference>
<keyword evidence="10" id="KW-1185">Reference proteome</keyword>
<dbReference type="PANTHER" id="PTHR11709">
    <property type="entry name" value="MULTI-COPPER OXIDASE"/>
    <property type="match status" value="1"/>
</dbReference>
<dbReference type="Pfam" id="PF07731">
    <property type="entry name" value="Cu-oxidase_2"/>
    <property type="match status" value="1"/>
</dbReference>